<keyword evidence="2" id="KW-0100">Branched-chain amino acid biosynthesis</keyword>
<evidence type="ECO:0000256" key="1">
    <source>
        <dbReference type="ARBA" id="ARBA00009320"/>
    </source>
</evidence>
<dbReference type="STRING" id="561184.SAMN05216376_102204"/>
<dbReference type="InterPro" id="IPR050571">
    <property type="entry name" value="Class-IV_PLP-Dep_Aminotrnsfr"/>
</dbReference>
<dbReference type="EMBL" id="JSUQ01000012">
    <property type="protein sequence ID" value="KHQ52219.1"/>
    <property type="molecule type" value="Genomic_DNA"/>
</dbReference>
<dbReference type="Gene3D" id="3.40.50.300">
    <property type="entry name" value="P-loop containing nucleotide triphosphate hydrolases"/>
    <property type="match status" value="1"/>
</dbReference>
<dbReference type="GO" id="GO:0009082">
    <property type="term" value="P:branched-chain amino acid biosynthetic process"/>
    <property type="evidence" value="ECO:0007669"/>
    <property type="project" value="UniProtKB-KW"/>
</dbReference>
<sequence>MNIACWSGPRNLSTAMMYAFGARDDCGVWDEPFYAAYLSRTGIAHPMGAEIIAAGIPDPAEVARRCAAPAPGGQAHFYLKLMTHHHLQGDSLDWASEAAHVFLIRHPARVLASYAAKRENPTLADIGFAQQCAIFDAVRARGWRYAVIDSHDIRRAPEAALGALCAAIGLDFDPAMLAWPAGGHADDGVWASHWYDAVHRSTGFAGAEGPLPAVAPELAAVHDAALPHYQRMQAETLRTSA</sequence>
<dbReference type="OrthoDB" id="272985at2"/>
<dbReference type="Pfam" id="PF19798">
    <property type="entry name" value="Sulfotransfer_5"/>
    <property type="match status" value="1"/>
</dbReference>
<protein>
    <submittedName>
        <fullName evidence="3">Branched-chain amino acid aminotransferase</fullName>
    </submittedName>
</protein>
<gene>
    <name evidence="3" type="ORF">OA50_03236</name>
</gene>
<keyword evidence="2" id="KW-0028">Amino-acid biosynthesis</keyword>
<dbReference type="RefSeq" id="WP_043143417.1">
    <property type="nucleotide sequence ID" value="NZ_JSUQ01000012.1"/>
</dbReference>
<keyword evidence="4" id="KW-1185">Reference proteome</keyword>
<accession>A0A0B3SP60</accession>
<evidence type="ECO:0000313" key="3">
    <source>
        <dbReference type="EMBL" id="KHQ52219.1"/>
    </source>
</evidence>
<reference evidence="3 4" key="1">
    <citation type="submission" date="2014-10" db="EMBL/GenBank/DDBJ databases">
        <title>Genome sequence of Ponticoccus sp. strain UMTAT08 isolated from clonal culture of toxic dinoflagellate Alexandrium tamiyavanichii.</title>
        <authorList>
            <person name="Gan H.Y."/>
            <person name="Muhd D.-D."/>
            <person name="Mohd Noor M.E."/>
            <person name="Yeong Y.S."/>
            <person name="Usup G."/>
        </authorList>
    </citation>
    <scope>NUCLEOTIDE SEQUENCE [LARGE SCALE GENOMIC DNA]</scope>
    <source>
        <strain evidence="3 4">UMTAT08</strain>
    </source>
</reference>
<comment type="similarity">
    <text evidence="1">Belongs to the class-IV pyridoxal-phosphate-dependent aminotransferase family.</text>
</comment>
<dbReference type="InterPro" id="IPR027417">
    <property type="entry name" value="P-loop_NTPase"/>
</dbReference>
<dbReference type="GO" id="GO:0008483">
    <property type="term" value="F:transaminase activity"/>
    <property type="evidence" value="ECO:0007669"/>
    <property type="project" value="UniProtKB-KW"/>
</dbReference>
<dbReference type="PATRIC" id="fig|1515334.3.peg.3254"/>
<dbReference type="SUPFAM" id="SSF52540">
    <property type="entry name" value="P-loop containing nucleoside triphosphate hydrolases"/>
    <property type="match status" value="1"/>
</dbReference>
<organism evidence="3 4">
    <name type="scientific">Mameliella alba</name>
    <dbReference type="NCBI Taxonomy" id="561184"/>
    <lineage>
        <taxon>Bacteria</taxon>
        <taxon>Pseudomonadati</taxon>
        <taxon>Pseudomonadota</taxon>
        <taxon>Alphaproteobacteria</taxon>
        <taxon>Rhodobacterales</taxon>
        <taxon>Roseobacteraceae</taxon>
        <taxon>Mameliella</taxon>
    </lineage>
</organism>
<dbReference type="AlphaFoldDB" id="A0A0B3SP60"/>
<evidence type="ECO:0000256" key="2">
    <source>
        <dbReference type="ARBA" id="ARBA00023304"/>
    </source>
</evidence>
<keyword evidence="3" id="KW-0032">Aminotransferase</keyword>
<proteinExistence type="inferred from homology"/>
<dbReference type="Proteomes" id="UP000030960">
    <property type="component" value="Unassembled WGS sequence"/>
</dbReference>
<comment type="caution">
    <text evidence="3">The sequence shown here is derived from an EMBL/GenBank/DDBJ whole genome shotgun (WGS) entry which is preliminary data.</text>
</comment>
<dbReference type="PANTHER" id="PTHR42743:SF11">
    <property type="entry name" value="AMINODEOXYCHORISMATE LYASE"/>
    <property type="match status" value="1"/>
</dbReference>
<evidence type="ECO:0000313" key="4">
    <source>
        <dbReference type="Proteomes" id="UP000030960"/>
    </source>
</evidence>
<dbReference type="PANTHER" id="PTHR42743">
    <property type="entry name" value="AMINO-ACID AMINOTRANSFERASE"/>
    <property type="match status" value="1"/>
</dbReference>
<name>A0A0B3SP60_9RHOB</name>
<keyword evidence="3" id="KW-0808">Transferase</keyword>